<dbReference type="PANTHER" id="PTHR31859">
    <property type="entry name" value="TETRATRICOPEPTIDE REPEAT PROTEIN 39 FAMILY MEMBER"/>
    <property type="match status" value="1"/>
</dbReference>
<dbReference type="Proteomes" id="UP000780801">
    <property type="component" value="Unassembled WGS sequence"/>
</dbReference>
<keyword evidence="2" id="KW-0472">Membrane</keyword>
<sequence>TAVKVLDDVEDYMLYGIGLFYFIVSIVPKSQLPALKAIGLQSNHDQGIKNLEGIFKRKNGRAQYAALFLLINYLFLPRGLDDPSITLGRAGAILEECLKASPNSSSFLLMACHHARKTGNMIPSALNHITRGIQTCEAAGVPSINYRFELGLTFFIHQEFGKATDIFEILWRRYVELSPEKSWSNGGRRRKGRSSSVGQMPLQTTTLGVTTPGEESGGVGRIDELGDEEDDFELAPFCGLCLIACKSAIRLGQEGYFGYGRDGFGSRPVLAGSNNSSSTNLAWGSMEGIFRMSAPGSSAPISQQQNIPKGQDNDLLMAAQEVLAMMVPPDQFATLKSVASSSGGSIFEHVKGSSSQSTRATREGSIGEPGGITAGQIPVAPVQSKLNRFNKFAWNQCQKSLQKGHITPFLPLVILYLRRDVAYMKPVLLRKFRTLMESIWKTVQHDADPDTQAIYLLLSAVVHRQLLPDDSTFAYTALTDCLLLESLIETEMWLGELLYKKLNLPQAALEQFQWVIKGPAKEVQPTTSIFSASGIASSVSGSGMAPRAGGGANNGFNPRLSVYGGGFPSESVSNLVESVAAAAAAAAATSGVSSDPDLEGHFHFKSTSSAHHRLTTKTSTDAAATVSINRRSTVKPEPSIYSRPYVVPEPDPTVLVNHASTLQESPHAHDGSVNIQAAFPQDTVMNDPLDGSLKRSSSIMLDQKNSTRGGIVTGTHHREEVRKSARLSSSAMTDPLNDPSRGVEGQRPLSPSSTYGLSRREESMVVQIEDETDQQLETTSGARGGEISRQGAMIGSTSALEKGADHRVMIPEEQVEGPESLGGTIPTQYRTLPPGSMVLNDKGAKQESNTSSASQSAFNPGWNTITLPNILSDAQRKRGSIQ</sequence>
<dbReference type="EMBL" id="JAABOA010000971">
    <property type="protein sequence ID" value="KAF9582662.1"/>
    <property type="molecule type" value="Genomic_DNA"/>
</dbReference>
<feature type="non-terminal residue" evidence="3">
    <location>
        <position position="882"/>
    </location>
</feature>
<proteinExistence type="predicted"/>
<feature type="region of interest" description="Disordered" evidence="1">
    <location>
        <begin position="349"/>
        <end position="374"/>
    </location>
</feature>
<accession>A0A9P6FWE2</accession>
<feature type="region of interest" description="Disordered" evidence="1">
    <location>
        <begin position="182"/>
        <end position="224"/>
    </location>
</feature>
<name>A0A9P6FWE2_9FUNG</name>
<keyword evidence="2" id="KW-0812">Transmembrane</keyword>
<organism evidence="3 4">
    <name type="scientific">Lunasporangiospora selenospora</name>
    <dbReference type="NCBI Taxonomy" id="979761"/>
    <lineage>
        <taxon>Eukaryota</taxon>
        <taxon>Fungi</taxon>
        <taxon>Fungi incertae sedis</taxon>
        <taxon>Mucoromycota</taxon>
        <taxon>Mortierellomycotina</taxon>
        <taxon>Mortierellomycetes</taxon>
        <taxon>Mortierellales</taxon>
        <taxon>Mortierellaceae</taxon>
        <taxon>Lunasporangiospora</taxon>
    </lineage>
</organism>
<protein>
    <submittedName>
        <fullName evidence="3">Uncharacterized protein</fullName>
    </submittedName>
</protein>
<dbReference type="Pfam" id="PF10300">
    <property type="entry name" value="Iml2-TPR_39"/>
    <property type="match status" value="1"/>
</dbReference>
<dbReference type="OrthoDB" id="2154985at2759"/>
<evidence type="ECO:0000313" key="3">
    <source>
        <dbReference type="EMBL" id="KAF9582662.1"/>
    </source>
</evidence>
<feature type="transmembrane region" description="Helical" evidence="2">
    <location>
        <begin position="12"/>
        <end position="28"/>
    </location>
</feature>
<dbReference type="InterPro" id="IPR019412">
    <property type="entry name" value="IML2/TPR_39"/>
</dbReference>
<evidence type="ECO:0000256" key="2">
    <source>
        <dbReference type="SAM" id="Phobius"/>
    </source>
</evidence>
<feature type="region of interest" description="Disordered" evidence="1">
    <location>
        <begin position="706"/>
        <end position="801"/>
    </location>
</feature>
<dbReference type="PANTHER" id="PTHR31859:SF1">
    <property type="entry name" value="TETRATRICOPEPTIDE REPEAT PROTEIN 39C"/>
    <property type="match status" value="1"/>
</dbReference>
<keyword evidence="2" id="KW-1133">Transmembrane helix</keyword>
<comment type="caution">
    <text evidence="3">The sequence shown here is derived from an EMBL/GenBank/DDBJ whole genome shotgun (WGS) entry which is preliminary data.</text>
</comment>
<dbReference type="AlphaFoldDB" id="A0A9P6FWE2"/>
<reference evidence="3" key="1">
    <citation type="journal article" date="2020" name="Fungal Divers.">
        <title>Resolving the Mortierellaceae phylogeny through synthesis of multi-gene phylogenetics and phylogenomics.</title>
        <authorList>
            <person name="Vandepol N."/>
            <person name="Liber J."/>
            <person name="Desiro A."/>
            <person name="Na H."/>
            <person name="Kennedy M."/>
            <person name="Barry K."/>
            <person name="Grigoriev I.V."/>
            <person name="Miller A.N."/>
            <person name="O'Donnell K."/>
            <person name="Stajich J.E."/>
            <person name="Bonito G."/>
        </authorList>
    </citation>
    <scope>NUCLEOTIDE SEQUENCE</scope>
    <source>
        <strain evidence="3">KOD1015</strain>
    </source>
</reference>
<keyword evidence="4" id="KW-1185">Reference proteome</keyword>
<evidence type="ECO:0000256" key="1">
    <source>
        <dbReference type="SAM" id="MobiDB-lite"/>
    </source>
</evidence>
<evidence type="ECO:0000313" key="4">
    <source>
        <dbReference type="Proteomes" id="UP000780801"/>
    </source>
</evidence>
<feature type="region of interest" description="Disordered" evidence="1">
    <location>
        <begin position="814"/>
        <end position="882"/>
    </location>
</feature>
<gene>
    <name evidence="3" type="ORF">BGW38_010921</name>
</gene>
<feature type="compositionally biased region" description="Polar residues" evidence="1">
    <location>
        <begin position="846"/>
        <end position="869"/>
    </location>
</feature>